<evidence type="ECO:0000259" key="1">
    <source>
        <dbReference type="Pfam" id="PF08241"/>
    </source>
</evidence>
<dbReference type="FunFam" id="3.40.50.150:FF:000370">
    <property type="entry name" value="Si:ch211-93g23.2"/>
    <property type="match status" value="1"/>
</dbReference>
<dbReference type="OrthoDB" id="506498at2759"/>
<dbReference type="GeneTree" id="ENSGT00940000163794"/>
<keyword evidence="3" id="KW-1185">Reference proteome</keyword>
<dbReference type="InterPro" id="IPR029063">
    <property type="entry name" value="SAM-dependent_MTases_sf"/>
</dbReference>
<evidence type="ECO:0000313" key="2">
    <source>
        <dbReference type="Ensembl" id="ENSGMOP00000028548.1"/>
    </source>
</evidence>
<dbReference type="CDD" id="cd02440">
    <property type="entry name" value="AdoMet_MTases"/>
    <property type="match status" value="1"/>
</dbReference>
<dbReference type="AlphaFoldDB" id="A0A8C5AAC4"/>
<dbReference type="Gene3D" id="3.40.50.150">
    <property type="entry name" value="Vaccinia Virus protein VP39"/>
    <property type="match status" value="1"/>
</dbReference>
<dbReference type="InterPro" id="IPR013216">
    <property type="entry name" value="Methyltransf_11"/>
</dbReference>
<proteinExistence type="predicted"/>
<sequence length="273" mass="30529">MSYRLFEGKDHASIYQKYRFVPPEEVKVLILQYLEEKRGGQPLGLAVDLGCGTGQLSRLLAPHFQELVGLDISEGQLEEARAGLGCPNVTYRLGTAEELPFTDGSVDLLAAASAAHWFQQQRFLTETQRVLKPGGCIALLGFGDDNVHLQSRDCGDRLTQIYREVREVLLPYTSSQVAVASNKLQELFDAIPFPDKQRVESVQVRHCVSVRALLGFIESWSMFQSYRSSQPTAAQHLLDDTLNRILEEIGAESADTELEIHLEYFCILASKPQ</sequence>
<accession>A0A8C5AAC4</accession>
<evidence type="ECO:0000313" key="3">
    <source>
        <dbReference type="Proteomes" id="UP000694546"/>
    </source>
</evidence>
<protein>
    <recommendedName>
        <fullName evidence="1">Methyltransferase type 11 domain-containing protein</fullName>
    </recommendedName>
</protein>
<dbReference type="Pfam" id="PF08241">
    <property type="entry name" value="Methyltransf_11"/>
    <property type="match status" value="1"/>
</dbReference>
<organism evidence="2 3">
    <name type="scientific">Gadus morhua</name>
    <name type="common">Atlantic cod</name>
    <dbReference type="NCBI Taxonomy" id="8049"/>
    <lineage>
        <taxon>Eukaryota</taxon>
        <taxon>Metazoa</taxon>
        <taxon>Chordata</taxon>
        <taxon>Craniata</taxon>
        <taxon>Vertebrata</taxon>
        <taxon>Euteleostomi</taxon>
        <taxon>Actinopterygii</taxon>
        <taxon>Neopterygii</taxon>
        <taxon>Teleostei</taxon>
        <taxon>Neoteleostei</taxon>
        <taxon>Acanthomorphata</taxon>
        <taxon>Zeiogadaria</taxon>
        <taxon>Gadariae</taxon>
        <taxon>Gadiformes</taxon>
        <taxon>Gadoidei</taxon>
        <taxon>Gadidae</taxon>
        <taxon>Gadus</taxon>
    </lineage>
</organism>
<dbReference type="OMA" id="FSAVHWF"/>
<reference evidence="2" key="2">
    <citation type="submission" date="2025-09" db="UniProtKB">
        <authorList>
            <consortium name="Ensembl"/>
        </authorList>
    </citation>
    <scope>IDENTIFICATION</scope>
</reference>
<gene>
    <name evidence="2" type="primary">zgc:162396</name>
</gene>
<reference evidence="2" key="1">
    <citation type="submission" date="2025-08" db="UniProtKB">
        <authorList>
            <consortium name="Ensembl"/>
        </authorList>
    </citation>
    <scope>IDENTIFICATION</scope>
</reference>
<dbReference type="PANTHER" id="PTHR44942:SF6">
    <property type="entry name" value="NOVEL PROTEIN"/>
    <property type="match status" value="1"/>
</dbReference>
<feature type="domain" description="Methyltransferase type 11" evidence="1">
    <location>
        <begin position="47"/>
        <end position="138"/>
    </location>
</feature>
<dbReference type="InterPro" id="IPR051052">
    <property type="entry name" value="Diverse_substrate_MTase"/>
</dbReference>
<name>A0A8C5AAC4_GADMO</name>
<dbReference type="Proteomes" id="UP000694546">
    <property type="component" value="Chromosome 20"/>
</dbReference>
<dbReference type="Ensembl" id="ENSGMOT00000034914.1">
    <property type="protein sequence ID" value="ENSGMOP00000028548.1"/>
    <property type="gene ID" value="ENSGMOG00000029748.1"/>
</dbReference>
<dbReference type="GO" id="GO:0008757">
    <property type="term" value="F:S-adenosylmethionine-dependent methyltransferase activity"/>
    <property type="evidence" value="ECO:0007669"/>
    <property type="project" value="InterPro"/>
</dbReference>
<dbReference type="SUPFAM" id="SSF53335">
    <property type="entry name" value="S-adenosyl-L-methionine-dependent methyltransferases"/>
    <property type="match status" value="1"/>
</dbReference>
<dbReference type="PANTHER" id="PTHR44942">
    <property type="entry name" value="METHYLTRANSF_11 DOMAIN-CONTAINING PROTEIN"/>
    <property type="match status" value="1"/>
</dbReference>